<sequence>MSEKTELAYIRPESISLKRHPEFNERWLQDRIAEDPSILGLGDLVLKDKERAHSGAGRLDILCQDAESNRRYEIEIQLGKTDESHIIRTIEYWDIERKRYPQYEHTAVIVAEDITSRFLNVVNLFNGFIPLIAIKVSALQVKNNVSLIFTTVLDERTLGLVDEDEEVAESTDRAYWEKRATKATVGLADEILKLIRTFDPLLSLKYNKFYIGLADQNGSSDNFAVLKPKKDWLRLELRLPRDEGIESKIEAAGLDVLEYNSRERRYKLRLTKAELEKHEEFILELLKDAHGDSAE</sequence>
<dbReference type="Proteomes" id="UP000494108">
    <property type="component" value="Unassembled WGS sequence"/>
</dbReference>
<dbReference type="Gene3D" id="3.40.1350.10">
    <property type="match status" value="1"/>
</dbReference>
<evidence type="ECO:0000313" key="1">
    <source>
        <dbReference type="EMBL" id="CAB3630135.1"/>
    </source>
</evidence>
<evidence type="ECO:0000313" key="2">
    <source>
        <dbReference type="Proteomes" id="UP000494108"/>
    </source>
</evidence>
<dbReference type="InterPro" id="IPR011856">
    <property type="entry name" value="tRNA_endonuc-like_dom_sf"/>
</dbReference>
<gene>
    <name evidence="1" type="ORF">LMG3431_00992</name>
</gene>
<protein>
    <recommendedName>
        <fullName evidence="3">DUF5655 domain-containing protein</fullName>
    </recommendedName>
</protein>
<evidence type="ECO:0008006" key="3">
    <source>
        <dbReference type="Google" id="ProtNLM"/>
    </source>
</evidence>
<dbReference type="AlphaFoldDB" id="A0A6S6YL99"/>
<keyword evidence="2" id="KW-1185">Reference proteome</keyword>
<dbReference type="EMBL" id="CADIJX010000001">
    <property type="protein sequence ID" value="CAB3630135.1"/>
    <property type="molecule type" value="Genomic_DNA"/>
</dbReference>
<dbReference type="GO" id="GO:0003676">
    <property type="term" value="F:nucleic acid binding"/>
    <property type="evidence" value="ECO:0007669"/>
    <property type="project" value="InterPro"/>
</dbReference>
<proteinExistence type="predicted"/>
<accession>A0A6S6YL99</accession>
<name>A0A6S6YL99_9BURK</name>
<reference evidence="1 2" key="1">
    <citation type="submission" date="2020-04" db="EMBL/GenBank/DDBJ databases">
        <authorList>
            <person name="De Canck E."/>
        </authorList>
    </citation>
    <scope>NUCLEOTIDE SEQUENCE [LARGE SCALE GENOMIC DNA]</scope>
    <source>
        <strain evidence="1 2">LMG 3431</strain>
    </source>
</reference>
<organism evidence="1 2">
    <name type="scientific">Achromobacter pestifer</name>
    <dbReference type="NCBI Taxonomy" id="1353889"/>
    <lineage>
        <taxon>Bacteria</taxon>
        <taxon>Pseudomonadati</taxon>
        <taxon>Pseudomonadota</taxon>
        <taxon>Betaproteobacteria</taxon>
        <taxon>Burkholderiales</taxon>
        <taxon>Alcaligenaceae</taxon>
        <taxon>Achromobacter</taxon>
    </lineage>
</organism>